<comment type="caution">
    <text evidence="1">The sequence shown here is derived from an EMBL/GenBank/DDBJ whole genome shotgun (WGS) entry which is preliminary data.</text>
</comment>
<dbReference type="Proteomes" id="UP000798662">
    <property type="component" value="Chromosome 3"/>
</dbReference>
<dbReference type="EMBL" id="CM020620">
    <property type="protein sequence ID" value="KAK1867490.1"/>
    <property type="molecule type" value="Genomic_DNA"/>
</dbReference>
<evidence type="ECO:0000313" key="1">
    <source>
        <dbReference type="EMBL" id="KAK1867490.1"/>
    </source>
</evidence>
<proteinExistence type="predicted"/>
<gene>
    <name evidence="1" type="ORF">I4F81_009997</name>
</gene>
<keyword evidence="2" id="KW-1185">Reference proteome</keyword>
<accession>A0ACC3CBM1</accession>
<sequence>MAGAGQVGGRVDRGAGEWRGGMNRGVVHLHAAALPFYARPAAASKVGRSPADPLPALPRARPKAAPLAAAAPPAGCRRQGTGERPPPPAFTPQGRPRRAAARAPREGSGGRGAAHSGDELSPLGLHLPLLFSVLPCPSGGDTVGGGGGVQGSASPPPAAAAVPFRGGRRARRHAAGRPPPCRFPDVTTCNKA</sequence>
<name>A0ACC3CBM1_PYRYE</name>
<evidence type="ECO:0000313" key="2">
    <source>
        <dbReference type="Proteomes" id="UP000798662"/>
    </source>
</evidence>
<reference evidence="1" key="1">
    <citation type="submission" date="2019-11" db="EMBL/GenBank/DDBJ databases">
        <title>Nori genome reveals adaptations in red seaweeds to the harsh intertidal environment.</title>
        <authorList>
            <person name="Wang D."/>
            <person name="Mao Y."/>
        </authorList>
    </citation>
    <scope>NUCLEOTIDE SEQUENCE</scope>
    <source>
        <tissue evidence="1">Gametophyte</tissue>
    </source>
</reference>
<protein>
    <submittedName>
        <fullName evidence="1">Uncharacterized protein</fullName>
    </submittedName>
</protein>
<organism evidence="1 2">
    <name type="scientific">Pyropia yezoensis</name>
    <name type="common">Susabi-nori</name>
    <name type="synonym">Porphyra yezoensis</name>
    <dbReference type="NCBI Taxonomy" id="2788"/>
    <lineage>
        <taxon>Eukaryota</taxon>
        <taxon>Rhodophyta</taxon>
        <taxon>Bangiophyceae</taxon>
        <taxon>Bangiales</taxon>
        <taxon>Bangiaceae</taxon>
        <taxon>Pyropia</taxon>
    </lineage>
</organism>